<dbReference type="EMBL" id="JAERRF010000169">
    <property type="protein sequence ID" value="MBL1102936.1"/>
    <property type="molecule type" value="Genomic_DNA"/>
</dbReference>
<evidence type="ECO:0000259" key="2">
    <source>
        <dbReference type="Pfam" id="PF03771"/>
    </source>
</evidence>
<accession>A0ABS1NS52</accession>
<evidence type="ECO:0000313" key="3">
    <source>
        <dbReference type="EMBL" id="MBL1102936.1"/>
    </source>
</evidence>
<feature type="region of interest" description="Disordered" evidence="1">
    <location>
        <begin position="55"/>
        <end position="75"/>
    </location>
</feature>
<feature type="domain" description="DUF317" evidence="2">
    <location>
        <begin position="6"/>
        <end position="56"/>
    </location>
</feature>
<dbReference type="InterPro" id="IPR005523">
    <property type="entry name" value="DUF317_SPDY"/>
</dbReference>
<name>A0ABS1NS52_9ACTN</name>
<comment type="caution">
    <text evidence="3">The sequence shown here is derived from an EMBL/GenBank/DDBJ whole genome shotgun (WGS) entry which is preliminary data.</text>
</comment>
<proteinExistence type="predicted"/>
<dbReference type="Pfam" id="PF03771">
    <property type="entry name" value="SPDY"/>
    <property type="match status" value="1"/>
</dbReference>
<dbReference type="Proteomes" id="UP000634229">
    <property type="component" value="Unassembled WGS sequence"/>
</dbReference>
<evidence type="ECO:0000256" key="1">
    <source>
        <dbReference type="SAM" id="MobiDB-lite"/>
    </source>
</evidence>
<evidence type="ECO:0000313" key="4">
    <source>
        <dbReference type="Proteomes" id="UP000634229"/>
    </source>
</evidence>
<protein>
    <submittedName>
        <fullName evidence="3">DUF317 domain-containing protein</fullName>
    </submittedName>
</protein>
<feature type="non-terminal residue" evidence="3">
    <location>
        <position position="1"/>
    </location>
</feature>
<keyword evidence="4" id="KW-1185">Reference proteome</keyword>
<organism evidence="3 4">
    <name type="scientific">Streptomyces coffeae</name>
    <dbReference type="NCBI Taxonomy" id="621382"/>
    <lineage>
        <taxon>Bacteria</taxon>
        <taxon>Bacillati</taxon>
        <taxon>Actinomycetota</taxon>
        <taxon>Actinomycetes</taxon>
        <taxon>Kitasatosporales</taxon>
        <taxon>Streptomycetaceae</taxon>
        <taxon>Streptomyces</taxon>
    </lineage>
</organism>
<gene>
    <name evidence="3" type="ORF">JK363_41515</name>
</gene>
<dbReference type="RefSeq" id="WP_201883503.1">
    <property type="nucleotide sequence ID" value="NZ_JAERRF010000169.1"/>
</dbReference>
<reference evidence="3 4" key="1">
    <citation type="submission" date="2021-01" db="EMBL/GenBank/DDBJ databases">
        <title>WGS of actinomycetes isolated from Thailand.</title>
        <authorList>
            <person name="Thawai C."/>
        </authorList>
    </citation>
    <scope>NUCLEOTIDE SEQUENCE [LARGE SCALE GENOMIC DNA]</scope>
    <source>
        <strain evidence="3 4">CA1R205</strain>
    </source>
</reference>
<sequence length="75" mass="8001">ITPRFPDTSHRGAASWLCAARRATDLTVLWLALACPHTPTHLIAALCRAITDPTPVPRRSLPSPEAGALTITHPA</sequence>